<dbReference type="CDD" id="cd00038">
    <property type="entry name" value="CAP_ED"/>
    <property type="match status" value="2"/>
</dbReference>
<organism evidence="10 11">
    <name type="scientific">Paenibacillus agricola</name>
    <dbReference type="NCBI Taxonomy" id="2716264"/>
    <lineage>
        <taxon>Bacteria</taxon>
        <taxon>Bacillati</taxon>
        <taxon>Bacillota</taxon>
        <taxon>Bacilli</taxon>
        <taxon>Bacillales</taxon>
        <taxon>Paenibacillaceae</taxon>
        <taxon>Paenibacillus</taxon>
    </lineage>
</organism>
<evidence type="ECO:0000256" key="1">
    <source>
        <dbReference type="ARBA" id="ARBA00004651"/>
    </source>
</evidence>
<dbReference type="Proteomes" id="UP001165962">
    <property type="component" value="Unassembled WGS sequence"/>
</dbReference>
<feature type="domain" description="ABC transmembrane type-1" evidence="8">
    <location>
        <begin position="473"/>
        <end position="649"/>
    </location>
</feature>
<comment type="caution">
    <text evidence="10">The sequence shown here is derived from an EMBL/GenBank/DDBJ whole genome shotgun (WGS) entry which is preliminary data.</text>
</comment>
<evidence type="ECO:0000256" key="3">
    <source>
        <dbReference type="ARBA" id="ARBA00022989"/>
    </source>
</evidence>
<dbReference type="InterPro" id="IPR036640">
    <property type="entry name" value="ABC1_TM_sf"/>
</dbReference>
<dbReference type="PROSITE" id="PS50042">
    <property type="entry name" value="CNMP_BINDING_3"/>
    <property type="match status" value="2"/>
</dbReference>
<dbReference type="PRINTS" id="PR00103">
    <property type="entry name" value="CAMPKINASE"/>
</dbReference>
<dbReference type="Pfam" id="PF00664">
    <property type="entry name" value="ABC_membrane"/>
    <property type="match status" value="1"/>
</dbReference>
<feature type="transmembrane region" description="Helical" evidence="6">
    <location>
        <begin position="586"/>
        <end position="605"/>
    </location>
</feature>
<dbReference type="InterPro" id="IPR000595">
    <property type="entry name" value="cNMP-bd_dom"/>
</dbReference>
<feature type="transmembrane region" description="Helical" evidence="6">
    <location>
        <begin position="611"/>
        <end position="631"/>
    </location>
</feature>
<evidence type="ECO:0000259" key="8">
    <source>
        <dbReference type="PROSITE" id="PS50929"/>
    </source>
</evidence>
<feature type="domain" description="Peptidase C39" evidence="9">
    <location>
        <begin position="320"/>
        <end position="440"/>
    </location>
</feature>
<keyword evidence="2 6" id="KW-0812">Transmembrane</keyword>
<dbReference type="PROSITE" id="PS50990">
    <property type="entry name" value="PEPTIDASE_C39"/>
    <property type="match status" value="1"/>
</dbReference>
<evidence type="ECO:0000256" key="6">
    <source>
        <dbReference type="SAM" id="Phobius"/>
    </source>
</evidence>
<sequence>MSRERAIHSLNLVPLFNLFDSEEKGLLAAHARERSFRMGESIVDENNQGEAFYIVIAGQARKIGISNDEEKNLGLLHPGEHFGEYVLFGGESLSSVIHVRASTDLQVLELSGPNFRKVIGQHPQLEKQLKAYISSDVIRAFLKNSTVFTHADHSAIRSLLTCLEVCEYSSSEYLVREGEKGESFYILESGSATVERGTDVVNRLYPGDFFGELALLTGGLRKASVRAVEPVRAYRLDKVDFDRLIAEFPVILESIRRISDHYGAEAMNIPLMRGLEAGDVGNEVSAAAELLLPSLEKRRARMGLGFWRRLRRSPRPALLQQSEMDCGPTCLTMIARHYGMNAGVNRMRERCNVGTEGTSMLMLVKTAESLGFQAQGIKATPAILRELSGPLILHWEGNHYIVVYEIRDDELVIVDPAIGYVETVPLPYVLEHWTGFVVTLKPTELLIELDDKERFWSRYIDYFRPYHKLFGSSLALAILLELGLLAFPIATQQIFDRVLETEGISLLNQLFIGLLLFVLVIAGGTAVRQLLVGRLAYRIDNVMLNGFYKHLFLLPYTYFVKRTSGDIITRVFENEKIRKLLTDHGFLFLLDGVSIVVYGILMFYYEAQLALITLAVIPLYMLLYGNLLRLMRRNVRKLSSHKGSLTRRLWRLSVLSRRLRLLLPNSV</sequence>
<name>A0ABX0JE10_9BACL</name>
<dbReference type="Pfam" id="PF00027">
    <property type="entry name" value="cNMP_binding"/>
    <property type="match status" value="2"/>
</dbReference>
<dbReference type="Gene3D" id="3.90.70.10">
    <property type="entry name" value="Cysteine proteinases"/>
    <property type="match status" value="1"/>
</dbReference>
<dbReference type="PROSITE" id="PS00888">
    <property type="entry name" value="CNMP_BINDING_1"/>
    <property type="match status" value="1"/>
</dbReference>
<dbReference type="Gene3D" id="1.20.1560.10">
    <property type="entry name" value="ABC transporter type 1, transmembrane domain"/>
    <property type="match status" value="1"/>
</dbReference>
<dbReference type="InterPro" id="IPR018490">
    <property type="entry name" value="cNMP-bd_dom_sf"/>
</dbReference>
<evidence type="ECO:0000259" key="9">
    <source>
        <dbReference type="PROSITE" id="PS50990"/>
    </source>
</evidence>
<dbReference type="PANTHER" id="PTHR11635">
    <property type="entry name" value="CAMP-DEPENDENT PROTEIN KINASE REGULATORY CHAIN"/>
    <property type="match status" value="1"/>
</dbReference>
<evidence type="ECO:0000313" key="11">
    <source>
        <dbReference type="Proteomes" id="UP001165962"/>
    </source>
</evidence>
<evidence type="ECO:0000256" key="4">
    <source>
        <dbReference type="ARBA" id="ARBA00023136"/>
    </source>
</evidence>
<dbReference type="InterPro" id="IPR018488">
    <property type="entry name" value="cNMP-bd_CS"/>
</dbReference>
<proteinExistence type="predicted"/>
<feature type="transmembrane region" description="Helical" evidence="6">
    <location>
        <begin position="510"/>
        <end position="531"/>
    </location>
</feature>
<reference evidence="10" key="1">
    <citation type="submission" date="2020-03" db="EMBL/GenBank/DDBJ databases">
        <title>Draft sequencing of Paenibacilllus sp. S3N08.</title>
        <authorList>
            <person name="Kim D.-U."/>
        </authorList>
    </citation>
    <scope>NUCLEOTIDE SEQUENCE</scope>
    <source>
        <strain evidence="10">S3N08</strain>
    </source>
</reference>
<dbReference type="SUPFAM" id="SSF51206">
    <property type="entry name" value="cAMP-binding domain-like"/>
    <property type="match status" value="2"/>
</dbReference>
<keyword evidence="5" id="KW-0010">Activator</keyword>
<dbReference type="PROSITE" id="PS50929">
    <property type="entry name" value="ABC_TM1F"/>
    <property type="match status" value="1"/>
</dbReference>
<dbReference type="CDD" id="cd02418">
    <property type="entry name" value="Peptidase_C39B"/>
    <property type="match status" value="1"/>
</dbReference>
<dbReference type="InterPro" id="IPR005074">
    <property type="entry name" value="Peptidase_C39"/>
</dbReference>
<evidence type="ECO:0000256" key="2">
    <source>
        <dbReference type="ARBA" id="ARBA00022692"/>
    </source>
</evidence>
<feature type="transmembrane region" description="Helical" evidence="6">
    <location>
        <begin position="469"/>
        <end position="490"/>
    </location>
</feature>
<dbReference type="InterPro" id="IPR050503">
    <property type="entry name" value="cAMP-dep_PK_reg_su-like"/>
</dbReference>
<keyword evidence="4 6" id="KW-0472">Membrane</keyword>
<evidence type="ECO:0000313" key="10">
    <source>
        <dbReference type="EMBL" id="NHN34760.1"/>
    </source>
</evidence>
<dbReference type="SMART" id="SM00100">
    <property type="entry name" value="cNMP"/>
    <property type="match status" value="2"/>
</dbReference>
<feature type="domain" description="Cyclic nucleotide-binding" evidence="7">
    <location>
        <begin position="147"/>
        <end position="245"/>
    </location>
</feature>
<accession>A0ABX0JE10</accession>
<dbReference type="PANTHER" id="PTHR11635:SF152">
    <property type="entry name" value="CAMP-DEPENDENT PROTEIN KINASE TYPE I REGULATORY SUBUNIT-RELATED"/>
    <property type="match status" value="1"/>
</dbReference>
<keyword evidence="3 6" id="KW-1133">Transmembrane helix</keyword>
<dbReference type="Gene3D" id="2.60.120.10">
    <property type="entry name" value="Jelly Rolls"/>
    <property type="match status" value="2"/>
</dbReference>
<evidence type="ECO:0000259" key="7">
    <source>
        <dbReference type="PROSITE" id="PS50042"/>
    </source>
</evidence>
<dbReference type="EMBL" id="JAAOIW010000022">
    <property type="protein sequence ID" value="NHN34760.1"/>
    <property type="molecule type" value="Genomic_DNA"/>
</dbReference>
<gene>
    <name evidence="10" type="ORF">G9U52_33985</name>
</gene>
<protein>
    <submittedName>
        <fullName evidence="10">Cyclic nucleotide-binding domain-containing protein</fullName>
    </submittedName>
</protein>
<comment type="subcellular location">
    <subcellularLocation>
        <location evidence="1">Cell membrane</location>
        <topology evidence="1">Multi-pass membrane protein</topology>
    </subcellularLocation>
</comment>
<keyword evidence="11" id="KW-1185">Reference proteome</keyword>
<dbReference type="Pfam" id="PF03412">
    <property type="entry name" value="Peptidase_C39"/>
    <property type="match status" value="1"/>
</dbReference>
<dbReference type="InterPro" id="IPR014710">
    <property type="entry name" value="RmlC-like_jellyroll"/>
</dbReference>
<feature type="domain" description="Cyclic nucleotide-binding" evidence="7">
    <location>
        <begin position="15"/>
        <end position="136"/>
    </location>
</feature>
<dbReference type="SUPFAM" id="SSF90123">
    <property type="entry name" value="ABC transporter transmembrane region"/>
    <property type="match status" value="1"/>
</dbReference>
<evidence type="ECO:0000256" key="5">
    <source>
        <dbReference type="ARBA" id="ARBA00023159"/>
    </source>
</evidence>
<dbReference type="InterPro" id="IPR011527">
    <property type="entry name" value="ABC1_TM_dom"/>
</dbReference>